<gene>
    <name evidence="2" type="ORF">HGRIS_005514</name>
</gene>
<dbReference type="CDD" id="cd00920">
    <property type="entry name" value="Cupredoxin"/>
    <property type="match status" value="1"/>
</dbReference>
<feature type="chain" id="PRO_5047129020" description="Cupredoxin" evidence="1">
    <location>
        <begin position="22"/>
        <end position="143"/>
    </location>
</feature>
<name>A0ABR3JY26_9AGAR</name>
<protein>
    <recommendedName>
        <fullName evidence="4">Cupredoxin</fullName>
    </recommendedName>
</protein>
<dbReference type="SUPFAM" id="SSF49503">
    <property type="entry name" value="Cupredoxins"/>
    <property type="match status" value="1"/>
</dbReference>
<feature type="signal peptide" evidence="1">
    <location>
        <begin position="1"/>
        <end position="21"/>
    </location>
</feature>
<proteinExistence type="predicted"/>
<keyword evidence="1" id="KW-0732">Signal</keyword>
<evidence type="ECO:0000313" key="2">
    <source>
        <dbReference type="EMBL" id="KAL0960472.1"/>
    </source>
</evidence>
<keyword evidence="3" id="KW-1185">Reference proteome</keyword>
<dbReference type="Gene3D" id="2.60.40.420">
    <property type="entry name" value="Cupredoxins - blue copper proteins"/>
    <property type="match status" value="1"/>
</dbReference>
<dbReference type="InterPro" id="IPR008972">
    <property type="entry name" value="Cupredoxin"/>
</dbReference>
<evidence type="ECO:0000256" key="1">
    <source>
        <dbReference type="SAM" id="SignalP"/>
    </source>
</evidence>
<dbReference type="PANTHER" id="PTHR34883:SF15">
    <property type="entry name" value="EXTRACELLULAR SERINE-RICH PROTEIN"/>
    <property type="match status" value="1"/>
</dbReference>
<dbReference type="InterPro" id="IPR052953">
    <property type="entry name" value="Ser-rich/MCO-related"/>
</dbReference>
<organism evidence="2 3">
    <name type="scientific">Hohenbuehelia grisea</name>
    <dbReference type="NCBI Taxonomy" id="104357"/>
    <lineage>
        <taxon>Eukaryota</taxon>
        <taxon>Fungi</taxon>
        <taxon>Dikarya</taxon>
        <taxon>Basidiomycota</taxon>
        <taxon>Agaricomycotina</taxon>
        <taxon>Agaricomycetes</taxon>
        <taxon>Agaricomycetidae</taxon>
        <taxon>Agaricales</taxon>
        <taxon>Pleurotineae</taxon>
        <taxon>Pleurotaceae</taxon>
        <taxon>Hohenbuehelia</taxon>
    </lineage>
</organism>
<evidence type="ECO:0008006" key="4">
    <source>
        <dbReference type="Google" id="ProtNLM"/>
    </source>
</evidence>
<reference evidence="3" key="1">
    <citation type="submission" date="2024-06" db="EMBL/GenBank/DDBJ databases">
        <title>Multi-omics analyses provide insights into the biosynthesis of the anticancer antibiotic pleurotin in Hohenbuehelia grisea.</title>
        <authorList>
            <person name="Weaver J.A."/>
            <person name="Alberti F."/>
        </authorList>
    </citation>
    <scope>NUCLEOTIDE SEQUENCE [LARGE SCALE GENOMIC DNA]</scope>
    <source>
        <strain evidence="3">T-177</strain>
    </source>
</reference>
<dbReference type="Proteomes" id="UP001556367">
    <property type="component" value="Unassembled WGS sequence"/>
</dbReference>
<sequence length="143" mass="14747">MRFATSMISAIMLGAAPMTLAANFAVSVGAGNSFAFSPTEIHPNVGDTVTFNFLTRNHSATTTTFTNPCPPPAGGVAGGFDTGFQNAVNGNAPSVTITITDTAPHWVACRQAAGAHCRMGMTFAINPTTSQTYAQFLANARAS</sequence>
<dbReference type="PANTHER" id="PTHR34883">
    <property type="entry name" value="SERINE-RICH PROTEIN, PUTATIVE-RELATED-RELATED"/>
    <property type="match status" value="1"/>
</dbReference>
<dbReference type="EMBL" id="JASNQZ010000001">
    <property type="protein sequence ID" value="KAL0960472.1"/>
    <property type="molecule type" value="Genomic_DNA"/>
</dbReference>
<evidence type="ECO:0000313" key="3">
    <source>
        <dbReference type="Proteomes" id="UP001556367"/>
    </source>
</evidence>
<accession>A0ABR3JY26</accession>
<comment type="caution">
    <text evidence="2">The sequence shown here is derived from an EMBL/GenBank/DDBJ whole genome shotgun (WGS) entry which is preliminary data.</text>
</comment>